<accession>A0ABP0F0K5</accession>
<evidence type="ECO:0000313" key="2">
    <source>
        <dbReference type="EMBL" id="CAK8671959.1"/>
    </source>
</evidence>
<name>A0ABP0F0K5_CLALP</name>
<dbReference type="PANTHER" id="PTHR23349:SF68">
    <property type="entry name" value="FI14601P"/>
    <property type="match status" value="1"/>
</dbReference>
<proteinExistence type="predicted"/>
<evidence type="ECO:0000259" key="1">
    <source>
        <dbReference type="PROSITE" id="PS50888"/>
    </source>
</evidence>
<feature type="domain" description="BHLH" evidence="1">
    <location>
        <begin position="197"/>
        <end position="249"/>
    </location>
</feature>
<reference evidence="2 3" key="1">
    <citation type="submission" date="2024-02" db="EMBL/GenBank/DDBJ databases">
        <authorList>
            <person name="Daric V."/>
            <person name="Darras S."/>
        </authorList>
    </citation>
    <scope>NUCLEOTIDE SEQUENCE [LARGE SCALE GENOMIC DNA]</scope>
</reference>
<dbReference type="Gene3D" id="4.10.280.10">
    <property type="entry name" value="Helix-loop-helix DNA-binding domain"/>
    <property type="match status" value="1"/>
</dbReference>
<dbReference type="InterPro" id="IPR036638">
    <property type="entry name" value="HLH_DNA-bd_sf"/>
</dbReference>
<dbReference type="SMART" id="SM00353">
    <property type="entry name" value="HLH"/>
    <property type="match status" value="1"/>
</dbReference>
<dbReference type="InterPro" id="IPR011598">
    <property type="entry name" value="bHLH_dom"/>
</dbReference>
<dbReference type="SUPFAM" id="SSF47459">
    <property type="entry name" value="HLH, helix-loop-helix DNA-binding domain"/>
    <property type="match status" value="1"/>
</dbReference>
<dbReference type="PANTHER" id="PTHR23349">
    <property type="entry name" value="BASIC HELIX-LOOP-HELIX TRANSCRIPTION FACTOR, TWIST"/>
    <property type="match status" value="1"/>
</dbReference>
<sequence>MTPTIVDMNEKTLDFGLDYSDFAQYKQQPSSTEDQFSSMSARSFLGPNHCAQAGYSSYYNEDEQNLNEKWTAHFDRAASTVPMTSAQELCHPQETFLDPTIAPSIATESLNTGQFHESSQQYFDLSYDRVGSNSSQTHFSYTPIELPQHSNTSKACYVSPDGERENYAEANGFTLLQRYPFENKRPSYSPNKSIIQYHRVKTNLRKRERNLSINKAFDNLRNRIPNLPSDTKVSKIKVLRLAADYIKYLGNVLHKDKTNSSSSNPCEDSFFISEDEEICHETNNNKRQLDEFKIDPNMVAIKRRKTDWNRIQEEIERHEKNHHIRQIEKRKCPEHLSLHNFDCDMDLSQTRGTSNNFISLQKTTLGSWYK</sequence>
<gene>
    <name evidence="2" type="ORF">CVLEPA_LOCUS978</name>
</gene>
<keyword evidence="3" id="KW-1185">Reference proteome</keyword>
<evidence type="ECO:0000313" key="3">
    <source>
        <dbReference type="Proteomes" id="UP001642483"/>
    </source>
</evidence>
<protein>
    <recommendedName>
        <fullName evidence="1">BHLH domain-containing protein</fullName>
    </recommendedName>
</protein>
<dbReference type="Pfam" id="PF00010">
    <property type="entry name" value="HLH"/>
    <property type="match status" value="1"/>
</dbReference>
<dbReference type="EMBL" id="CAWYQH010000001">
    <property type="protein sequence ID" value="CAK8671959.1"/>
    <property type="molecule type" value="Genomic_DNA"/>
</dbReference>
<dbReference type="Proteomes" id="UP001642483">
    <property type="component" value="Unassembled WGS sequence"/>
</dbReference>
<comment type="caution">
    <text evidence="2">The sequence shown here is derived from an EMBL/GenBank/DDBJ whole genome shotgun (WGS) entry which is preliminary data.</text>
</comment>
<dbReference type="InterPro" id="IPR050283">
    <property type="entry name" value="E-box_TF_Regulators"/>
</dbReference>
<organism evidence="2 3">
    <name type="scientific">Clavelina lepadiformis</name>
    <name type="common">Light-bulb sea squirt</name>
    <name type="synonym">Ascidia lepadiformis</name>
    <dbReference type="NCBI Taxonomy" id="159417"/>
    <lineage>
        <taxon>Eukaryota</taxon>
        <taxon>Metazoa</taxon>
        <taxon>Chordata</taxon>
        <taxon>Tunicata</taxon>
        <taxon>Ascidiacea</taxon>
        <taxon>Aplousobranchia</taxon>
        <taxon>Clavelinidae</taxon>
        <taxon>Clavelina</taxon>
    </lineage>
</organism>
<dbReference type="PROSITE" id="PS50888">
    <property type="entry name" value="BHLH"/>
    <property type="match status" value="1"/>
</dbReference>